<protein>
    <submittedName>
        <fullName evidence="1">(apollo) hypothetical protein</fullName>
    </submittedName>
</protein>
<gene>
    <name evidence="1" type="ORF">PAPOLLO_LOCUS13824</name>
</gene>
<dbReference type="EMBL" id="CAJQZP010000945">
    <property type="protein sequence ID" value="CAG5000955.1"/>
    <property type="molecule type" value="Genomic_DNA"/>
</dbReference>
<comment type="caution">
    <text evidence="1">The sequence shown here is derived from an EMBL/GenBank/DDBJ whole genome shotgun (WGS) entry which is preliminary data.</text>
</comment>
<evidence type="ECO:0000313" key="1">
    <source>
        <dbReference type="EMBL" id="CAG5000955.1"/>
    </source>
</evidence>
<reference evidence="1" key="1">
    <citation type="submission" date="2021-04" db="EMBL/GenBank/DDBJ databases">
        <authorList>
            <person name="Tunstrom K."/>
        </authorList>
    </citation>
    <scope>NUCLEOTIDE SEQUENCE</scope>
</reference>
<sequence length="225" mass="26049">MEGRYRILRDKLWIELIASDVAVSDILMMYINKQKENKPFPLQKSFIGRILGLLKTNLDKWFKDYVNDYLTYFAIAGNKASSKFLKYDQEKTIALNKYADYVLDRINKRIERLNATAVDCRNFTITKPNGEEIRLTNGVLLGLDTIHRRSFATCKKDSQLRKVDTVVGFSNLKVYYDYKAVVSTMNVELAGLLVVSVDELITYMRVTLTKDPENFDVIFDSIQIK</sequence>
<dbReference type="InterPro" id="IPR020234">
    <property type="entry name" value="Mite_allergen_group-7"/>
</dbReference>
<proteinExistence type="predicted"/>
<accession>A0A8S3X9G4</accession>
<dbReference type="Pfam" id="PF16984">
    <property type="entry name" value="Grp7_allergen"/>
    <property type="match status" value="1"/>
</dbReference>
<name>A0A8S3X9G4_PARAO</name>
<dbReference type="AlphaFoldDB" id="A0A8S3X9G4"/>
<keyword evidence="2" id="KW-1185">Reference proteome</keyword>
<dbReference type="Proteomes" id="UP000691718">
    <property type="component" value="Unassembled WGS sequence"/>
</dbReference>
<evidence type="ECO:0000313" key="2">
    <source>
        <dbReference type="Proteomes" id="UP000691718"/>
    </source>
</evidence>
<dbReference type="OrthoDB" id="7480311at2759"/>
<organism evidence="1 2">
    <name type="scientific">Parnassius apollo</name>
    <name type="common">Apollo butterfly</name>
    <name type="synonym">Papilio apollo</name>
    <dbReference type="NCBI Taxonomy" id="110799"/>
    <lineage>
        <taxon>Eukaryota</taxon>
        <taxon>Metazoa</taxon>
        <taxon>Ecdysozoa</taxon>
        <taxon>Arthropoda</taxon>
        <taxon>Hexapoda</taxon>
        <taxon>Insecta</taxon>
        <taxon>Pterygota</taxon>
        <taxon>Neoptera</taxon>
        <taxon>Endopterygota</taxon>
        <taxon>Lepidoptera</taxon>
        <taxon>Glossata</taxon>
        <taxon>Ditrysia</taxon>
        <taxon>Papilionoidea</taxon>
        <taxon>Papilionidae</taxon>
        <taxon>Parnassiinae</taxon>
        <taxon>Parnassini</taxon>
        <taxon>Parnassius</taxon>
        <taxon>Parnassius</taxon>
    </lineage>
</organism>